<evidence type="ECO:0000256" key="1">
    <source>
        <dbReference type="SAM" id="MobiDB-lite"/>
    </source>
</evidence>
<organism evidence="2 3">
    <name type="scientific">Oryza sativa subsp. japonica</name>
    <name type="common">Rice</name>
    <dbReference type="NCBI Taxonomy" id="39947"/>
    <lineage>
        <taxon>Eukaryota</taxon>
        <taxon>Viridiplantae</taxon>
        <taxon>Streptophyta</taxon>
        <taxon>Embryophyta</taxon>
        <taxon>Tracheophyta</taxon>
        <taxon>Spermatophyta</taxon>
        <taxon>Magnoliopsida</taxon>
        <taxon>Liliopsida</taxon>
        <taxon>Poales</taxon>
        <taxon>Poaceae</taxon>
        <taxon>BOP clade</taxon>
        <taxon>Oryzoideae</taxon>
        <taxon>Oryzeae</taxon>
        <taxon>Oryzinae</taxon>
        <taxon>Oryza</taxon>
        <taxon>Oryza sativa</taxon>
    </lineage>
</organism>
<feature type="compositionally biased region" description="Basic residues" evidence="1">
    <location>
        <begin position="227"/>
        <end position="239"/>
    </location>
</feature>
<dbReference type="GeneID" id="112936841"/>
<evidence type="ECO:0000313" key="2">
    <source>
        <dbReference type="EMBL" id="AAX95351.1"/>
    </source>
</evidence>
<accession>Q2QZ43</accession>
<feature type="region of interest" description="Disordered" evidence="1">
    <location>
        <begin position="126"/>
        <end position="163"/>
    </location>
</feature>
<dbReference type="Proteomes" id="UP000000763">
    <property type="component" value="Chromosome 11"/>
</dbReference>
<reference evidence="3" key="1">
    <citation type="journal article" date="2005" name="Nature">
        <title>The map-based sequence of the rice genome.</title>
        <authorList>
            <consortium name="International rice genome sequencing project (IRGSP)"/>
            <person name="Matsumoto T."/>
            <person name="Wu J."/>
            <person name="Kanamori H."/>
            <person name="Katayose Y."/>
            <person name="Fujisawa M."/>
            <person name="Namiki N."/>
            <person name="Mizuno H."/>
            <person name="Yamamoto K."/>
            <person name="Antonio B.A."/>
            <person name="Baba T."/>
            <person name="Sakata K."/>
            <person name="Nagamura Y."/>
            <person name="Aoki H."/>
            <person name="Arikawa K."/>
            <person name="Arita K."/>
            <person name="Bito T."/>
            <person name="Chiden Y."/>
            <person name="Fujitsuka N."/>
            <person name="Fukunaka R."/>
            <person name="Hamada M."/>
            <person name="Harada C."/>
            <person name="Hayashi A."/>
            <person name="Hijishita S."/>
            <person name="Honda M."/>
            <person name="Hosokawa S."/>
            <person name="Ichikawa Y."/>
            <person name="Idonuma A."/>
            <person name="Iijima M."/>
            <person name="Ikeda M."/>
            <person name="Ikeno M."/>
            <person name="Ito K."/>
            <person name="Ito S."/>
            <person name="Ito T."/>
            <person name="Ito Y."/>
            <person name="Ito Y."/>
            <person name="Iwabuchi A."/>
            <person name="Kamiya K."/>
            <person name="Karasawa W."/>
            <person name="Kurita K."/>
            <person name="Katagiri S."/>
            <person name="Kikuta A."/>
            <person name="Kobayashi H."/>
            <person name="Kobayashi N."/>
            <person name="Machita K."/>
            <person name="Maehara T."/>
            <person name="Masukawa M."/>
            <person name="Mizubayashi T."/>
            <person name="Mukai Y."/>
            <person name="Nagasaki H."/>
            <person name="Nagata Y."/>
            <person name="Naito S."/>
            <person name="Nakashima M."/>
            <person name="Nakama Y."/>
            <person name="Nakamichi Y."/>
            <person name="Nakamura M."/>
            <person name="Meguro A."/>
            <person name="Negishi M."/>
            <person name="Ohta I."/>
            <person name="Ohta T."/>
            <person name="Okamoto M."/>
            <person name="Ono N."/>
            <person name="Saji S."/>
            <person name="Sakaguchi M."/>
            <person name="Sakai K."/>
            <person name="Shibata M."/>
            <person name="Shimokawa T."/>
            <person name="Song J."/>
            <person name="Takazaki Y."/>
            <person name="Terasawa K."/>
            <person name="Tsugane M."/>
            <person name="Tsuji K."/>
            <person name="Ueda S."/>
            <person name="Waki K."/>
            <person name="Yamagata H."/>
            <person name="Yamamoto M."/>
            <person name="Yamamoto S."/>
            <person name="Yamane H."/>
            <person name="Yoshiki S."/>
            <person name="Yoshihara R."/>
            <person name="Yukawa K."/>
            <person name="Zhong H."/>
            <person name="Yano M."/>
            <person name="Yuan Q."/>
            <person name="Ouyang S."/>
            <person name="Liu J."/>
            <person name="Jones K.M."/>
            <person name="Gansberger K."/>
            <person name="Moffat K."/>
            <person name="Hill J."/>
            <person name="Bera J."/>
            <person name="Fadrosh D."/>
            <person name="Jin S."/>
            <person name="Johri S."/>
            <person name="Kim M."/>
            <person name="Overton L."/>
            <person name="Reardon M."/>
            <person name="Tsitrin T."/>
            <person name="Vuong H."/>
            <person name="Weaver B."/>
            <person name="Ciecko A."/>
            <person name="Tallon L."/>
            <person name="Jackson J."/>
            <person name="Pai G."/>
            <person name="Aken S.V."/>
            <person name="Utterback T."/>
            <person name="Reidmuller S."/>
            <person name="Feldblyum T."/>
            <person name="Hsiao J."/>
            <person name="Zismann V."/>
            <person name="Iobst S."/>
            <person name="de Vazeille A.R."/>
            <person name="Buell C.R."/>
            <person name="Ying K."/>
            <person name="Li Y."/>
            <person name="Lu T."/>
            <person name="Huang Y."/>
            <person name="Zhao Q."/>
            <person name="Feng Q."/>
            <person name="Zhang L."/>
            <person name="Zhu J."/>
            <person name="Weng Q."/>
            <person name="Mu J."/>
            <person name="Lu Y."/>
            <person name="Fan D."/>
            <person name="Liu Y."/>
            <person name="Guan J."/>
            <person name="Zhang Y."/>
            <person name="Yu S."/>
            <person name="Liu X."/>
            <person name="Zhang Y."/>
            <person name="Hong G."/>
            <person name="Han B."/>
            <person name="Choisne N."/>
            <person name="Demange N."/>
            <person name="Orjeda G."/>
            <person name="Samain S."/>
            <person name="Cattolico L."/>
            <person name="Pelletier E."/>
            <person name="Couloux A."/>
            <person name="Segurens B."/>
            <person name="Wincker P."/>
            <person name="D'Hont A."/>
            <person name="Scarpelli C."/>
            <person name="Weissenbach J."/>
            <person name="Salanoubat M."/>
            <person name="Quetier F."/>
            <person name="Yu Y."/>
            <person name="Kim H.R."/>
            <person name="Rambo T."/>
            <person name="Currie J."/>
            <person name="Collura K."/>
            <person name="Luo M."/>
            <person name="Yang T."/>
            <person name="Ammiraju J.S.S."/>
            <person name="Engler F."/>
            <person name="Soderlund C."/>
            <person name="Wing R.A."/>
            <person name="Palmer L.E."/>
            <person name="de la Bastide M."/>
            <person name="Spiegel L."/>
            <person name="Nascimento L."/>
            <person name="Zutavern T."/>
            <person name="O'Shaughnessy A."/>
            <person name="Dike S."/>
            <person name="Dedhia N."/>
            <person name="Preston R."/>
            <person name="Balija V."/>
            <person name="McCombie W.R."/>
            <person name="Chow T."/>
            <person name="Chen H."/>
            <person name="Chung M."/>
            <person name="Chen C."/>
            <person name="Shaw J."/>
            <person name="Wu H."/>
            <person name="Hsiao K."/>
            <person name="Chao Y."/>
            <person name="Chu M."/>
            <person name="Cheng C."/>
            <person name="Hour A."/>
            <person name="Lee P."/>
            <person name="Lin S."/>
            <person name="Lin Y."/>
            <person name="Liou J."/>
            <person name="Liu S."/>
            <person name="Hsing Y."/>
            <person name="Raghuvanshi S."/>
            <person name="Mohanty A."/>
            <person name="Bharti A.K."/>
            <person name="Gaur A."/>
            <person name="Gupta V."/>
            <person name="Kumar D."/>
            <person name="Ravi V."/>
            <person name="Vij S."/>
            <person name="Kapur A."/>
            <person name="Khurana P."/>
            <person name="Khurana P."/>
            <person name="Khurana J.P."/>
            <person name="Tyagi A.K."/>
            <person name="Gaikwad K."/>
            <person name="Singh A."/>
            <person name="Dalal V."/>
            <person name="Srivastava S."/>
            <person name="Dixit A."/>
            <person name="Pal A.K."/>
            <person name="Ghazi I.A."/>
            <person name="Yadav M."/>
            <person name="Pandit A."/>
            <person name="Bhargava A."/>
            <person name="Sureshbabu K."/>
            <person name="Batra K."/>
            <person name="Sharma T.R."/>
            <person name="Mohapatra T."/>
            <person name="Singh N.K."/>
            <person name="Messing J."/>
            <person name="Nelson A.B."/>
            <person name="Fuks G."/>
            <person name="Kavchok S."/>
            <person name="Keizer G."/>
            <person name="Linton E."/>
            <person name="Llaca V."/>
            <person name="Song R."/>
            <person name="Tanyolac B."/>
            <person name="Young S."/>
            <person name="Ho-Il K."/>
            <person name="Hahn J.H."/>
            <person name="Sangsakoo G."/>
            <person name="Vanavichit A."/>
            <person name="de Mattos Luiz.A.T."/>
            <person name="Zimmer P.D."/>
            <person name="Malone G."/>
            <person name="Dellagostin O."/>
            <person name="de Oliveira A.C."/>
            <person name="Bevan M."/>
            <person name="Bancroft I."/>
            <person name="Minx P."/>
            <person name="Cordum H."/>
            <person name="Wilson R."/>
            <person name="Cheng Z."/>
            <person name="Jin W."/>
            <person name="Jiang J."/>
            <person name="Leong S.A."/>
            <person name="Iwama H."/>
            <person name="Gojobori T."/>
            <person name="Itoh T."/>
            <person name="Niimura Y."/>
            <person name="Fujii Y."/>
            <person name="Habara T."/>
            <person name="Sakai H."/>
            <person name="Sato Y."/>
            <person name="Wilson G."/>
            <person name="Kumar K."/>
            <person name="McCouch S."/>
            <person name="Juretic N."/>
            <person name="Hoen D."/>
            <person name="Wright S."/>
            <person name="Bruskiewich R."/>
            <person name="Bureau T."/>
            <person name="Miyao A."/>
            <person name="Hirochika H."/>
            <person name="Nishikawa T."/>
            <person name="Kadowaki K."/>
            <person name="Sugiura M."/>
            <person name="Burr B."/>
            <person name="Sasaki T."/>
        </authorList>
    </citation>
    <scope>NUCLEOTIDE SEQUENCE [LARGE SCALE GENOMIC DNA]</scope>
    <source>
        <strain evidence="3">cv. Nipponbare</strain>
    </source>
</reference>
<reference evidence="3" key="2">
    <citation type="journal article" date="2008" name="Nucleic Acids Res.">
        <title>The rice annotation project database (RAP-DB): 2008 update.</title>
        <authorList>
            <consortium name="The rice annotation project (RAP)"/>
        </authorList>
    </citation>
    <scope>GENOME REANNOTATION</scope>
    <source>
        <strain evidence="3">cv. Nipponbare</strain>
    </source>
</reference>
<feature type="region of interest" description="Disordered" evidence="1">
    <location>
        <begin position="217"/>
        <end position="239"/>
    </location>
</feature>
<feature type="compositionally biased region" description="Low complexity" evidence="1">
    <location>
        <begin position="1"/>
        <end position="17"/>
    </location>
</feature>
<name>Q2QZ43_ORYSJ</name>
<dbReference type="RefSeq" id="XP_025876954.1">
    <property type="nucleotide sequence ID" value="XM_026021169.2"/>
</dbReference>
<evidence type="ECO:0000313" key="3">
    <source>
        <dbReference type="Proteomes" id="UP000000763"/>
    </source>
</evidence>
<proteinExistence type="predicted"/>
<feature type="region of interest" description="Disordered" evidence="1">
    <location>
        <begin position="1"/>
        <end position="67"/>
    </location>
</feature>
<dbReference type="AlphaFoldDB" id="Q2QZ43"/>
<dbReference type="EMBL" id="AC134045">
    <property type="protein sequence ID" value="AAX95351.1"/>
    <property type="molecule type" value="Genomic_DNA"/>
</dbReference>
<feature type="compositionally biased region" description="Basic and acidic residues" evidence="1">
    <location>
        <begin position="44"/>
        <end position="54"/>
    </location>
</feature>
<dbReference type="OrthoDB" id="10451049at2759"/>
<dbReference type="KEGG" id="osa:112936841"/>
<sequence length="239" mass="24997">MEEATGAGDVAASDGASPPVVKMTTEGGNAAAGDRGGAARGRRERSWAAGDERQGGMATRRRRAGRRGGLSSLAAALGGLEAVLIVARSDNSSRPHPPSAAAFVGFPHGGAHARRVVRPATAAPEEAIEAPLKRKETASPPPPLDRLVTNKPPGMRFTARRNMRGPDGLSITFTIPTALMPFRCQVQMGAQGDQLHRVGQPPLLHLLQHADQLHRVGQSEGGEAAGRRKVAGPGGRHRR</sequence>
<protein>
    <submittedName>
        <fullName evidence="2">Uncharacterized protein</fullName>
    </submittedName>
</protein>